<name>A0ABM3G0L1_NEOLC</name>
<keyword evidence="1" id="KW-1185">Reference proteome</keyword>
<evidence type="ECO:0000313" key="2">
    <source>
        <dbReference type="RefSeq" id="XP_046593803.1"/>
    </source>
</evidence>
<organism evidence="1 2">
    <name type="scientific">Neodiprion lecontei</name>
    <name type="common">Redheaded pine sawfly</name>
    <dbReference type="NCBI Taxonomy" id="441921"/>
    <lineage>
        <taxon>Eukaryota</taxon>
        <taxon>Metazoa</taxon>
        <taxon>Ecdysozoa</taxon>
        <taxon>Arthropoda</taxon>
        <taxon>Hexapoda</taxon>
        <taxon>Insecta</taxon>
        <taxon>Pterygota</taxon>
        <taxon>Neoptera</taxon>
        <taxon>Endopterygota</taxon>
        <taxon>Hymenoptera</taxon>
        <taxon>Tenthredinoidea</taxon>
        <taxon>Diprionidae</taxon>
        <taxon>Diprioninae</taxon>
        <taxon>Neodiprion</taxon>
    </lineage>
</organism>
<accession>A0ABM3G0L1</accession>
<dbReference type="GeneID" id="107221728"/>
<proteinExistence type="predicted"/>
<gene>
    <name evidence="2" type="primary">LOC107221728</name>
</gene>
<evidence type="ECO:0000313" key="1">
    <source>
        <dbReference type="Proteomes" id="UP000829291"/>
    </source>
</evidence>
<dbReference type="RefSeq" id="XP_046593803.1">
    <property type="nucleotide sequence ID" value="XM_046737847.1"/>
</dbReference>
<dbReference type="Proteomes" id="UP000829291">
    <property type="component" value="Chromosome 1"/>
</dbReference>
<reference evidence="2" key="1">
    <citation type="submission" date="2025-08" db="UniProtKB">
        <authorList>
            <consortium name="RefSeq"/>
        </authorList>
    </citation>
    <scope>IDENTIFICATION</scope>
    <source>
        <tissue evidence="2">Thorax and Abdomen</tissue>
    </source>
</reference>
<sequence>MEILPGEISFNKGAYKCYTEFISDFEKYGGIQRSRGSALRATSSRRRADWSLICASLENLSGSVGSELRERQHVGCFSPDVITFVDTDSLILYSWLLSDPDHLNGPAKFPCDGRNVSLPRG</sequence>
<protein>
    <submittedName>
        <fullName evidence="2">Uncharacterized protein LOC107221728 isoform X2</fullName>
    </submittedName>
</protein>